<keyword evidence="1" id="KW-0732">Signal</keyword>
<sequence>MGLWFKLLVLNSLVYGLDGVCTFPSDLTGQWLASNMGSVNFTSDTLEGYLACKFTDRAVCEGVPTTWECHETDGGEQFVLRTPFYMESGVNGRLYMCLYISRLSSTKYLFYQGPQDDHSSSRLSYVVAVIDGMDDPLLTSVCDLTSPFPPTRHHVLIREDDILSAKSFCPSEFLASFSPAENTTGCASDLNSCDTKQDVTVANVTCSPRVLYTGTVNAQGHMI</sequence>
<dbReference type="Proteomes" id="UP001283361">
    <property type="component" value="Unassembled WGS sequence"/>
</dbReference>
<proteinExistence type="predicted"/>
<dbReference type="EMBL" id="JAWDGP010006599">
    <property type="protein sequence ID" value="KAK3738242.1"/>
    <property type="molecule type" value="Genomic_DNA"/>
</dbReference>
<name>A0AAE0Y9V7_9GAST</name>
<reference evidence="2" key="1">
    <citation type="journal article" date="2023" name="G3 (Bethesda)">
        <title>A reference genome for the long-term kleptoplast-retaining sea slug Elysia crispata morphotype clarki.</title>
        <authorList>
            <person name="Eastman K.E."/>
            <person name="Pendleton A.L."/>
            <person name="Shaikh M.A."/>
            <person name="Suttiyut T."/>
            <person name="Ogas R."/>
            <person name="Tomko P."/>
            <person name="Gavelis G."/>
            <person name="Widhalm J.R."/>
            <person name="Wisecaver J.H."/>
        </authorList>
    </citation>
    <scope>NUCLEOTIDE SEQUENCE</scope>
    <source>
        <strain evidence="2">ECLA1</strain>
    </source>
</reference>
<protein>
    <submittedName>
        <fullName evidence="2">Uncharacterized protein</fullName>
    </submittedName>
</protein>
<keyword evidence="3" id="KW-1185">Reference proteome</keyword>
<comment type="caution">
    <text evidence="2">The sequence shown here is derived from an EMBL/GenBank/DDBJ whole genome shotgun (WGS) entry which is preliminary data.</text>
</comment>
<accession>A0AAE0Y9V7</accession>
<organism evidence="2 3">
    <name type="scientific">Elysia crispata</name>
    <name type="common">lettuce slug</name>
    <dbReference type="NCBI Taxonomy" id="231223"/>
    <lineage>
        <taxon>Eukaryota</taxon>
        <taxon>Metazoa</taxon>
        <taxon>Spiralia</taxon>
        <taxon>Lophotrochozoa</taxon>
        <taxon>Mollusca</taxon>
        <taxon>Gastropoda</taxon>
        <taxon>Heterobranchia</taxon>
        <taxon>Euthyneura</taxon>
        <taxon>Panpulmonata</taxon>
        <taxon>Sacoglossa</taxon>
        <taxon>Placobranchoidea</taxon>
        <taxon>Plakobranchidae</taxon>
        <taxon>Elysia</taxon>
    </lineage>
</organism>
<evidence type="ECO:0000313" key="3">
    <source>
        <dbReference type="Proteomes" id="UP001283361"/>
    </source>
</evidence>
<evidence type="ECO:0000313" key="2">
    <source>
        <dbReference type="EMBL" id="KAK3738242.1"/>
    </source>
</evidence>
<evidence type="ECO:0000256" key="1">
    <source>
        <dbReference type="SAM" id="SignalP"/>
    </source>
</evidence>
<dbReference type="AlphaFoldDB" id="A0AAE0Y9V7"/>
<feature type="chain" id="PRO_5042293352" evidence="1">
    <location>
        <begin position="20"/>
        <end position="223"/>
    </location>
</feature>
<gene>
    <name evidence="2" type="ORF">RRG08_039653</name>
</gene>
<feature type="signal peptide" evidence="1">
    <location>
        <begin position="1"/>
        <end position="19"/>
    </location>
</feature>